<sequence>MTSSSDIVVPERLLSRSVPNTLSESDSSQCDVGIDLRTVSFLCAVLGWMCLPLAMDTFRIPSLAWNPLAHH</sequence>
<gene>
    <name evidence="1" type="ORF">AAFF_G00287490</name>
</gene>
<proteinExistence type="predicted"/>
<organism evidence="1 2">
    <name type="scientific">Aldrovandia affinis</name>
    <dbReference type="NCBI Taxonomy" id="143900"/>
    <lineage>
        <taxon>Eukaryota</taxon>
        <taxon>Metazoa</taxon>
        <taxon>Chordata</taxon>
        <taxon>Craniata</taxon>
        <taxon>Vertebrata</taxon>
        <taxon>Euteleostomi</taxon>
        <taxon>Actinopterygii</taxon>
        <taxon>Neopterygii</taxon>
        <taxon>Teleostei</taxon>
        <taxon>Notacanthiformes</taxon>
        <taxon>Halosauridae</taxon>
        <taxon>Aldrovandia</taxon>
    </lineage>
</organism>
<keyword evidence="2" id="KW-1185">Reference proteome</keyword>
<dbReference type="AlphaFoldDB" id="A0AAD7SRV0"/>
<evidence type="ECO:0000313" key="1">
    <source>
        <dbReference type="EMBL" id="KAJ8407073.1"/>
    </source>
</evidence>
<dbReference type="EMBL" id="JAINUG010000040">
    <property type="protein sequence ID" value="KAJ8407073.1"/>
    <property type="molecule type" value="Genomic_DNA"/>
</dbReference>
<name>A0AAD7SRV0_9TELE</name>
<dbReference type="Proteomes" id="UP001221898">
    <property type="component" value="Unassembled WGS sequence"/>
</dbReference>
<accession>A0AAD7SRV0</accession>
<evidence type="ECO:0000313" key="2">
    <source>
        <dbReference type="Proteomes" id="UP001221898"/>
    </source>
</evidence>
<reference evidence="1" key="1">
    <citation type="journal article" date="2023" name="Science">
        <title>Genome structures resolve the early diversification of teleost fishes.</title>
        <authorList>
            <person name="Parey E."/>
            <person name="Louis A."/>
            <person name="Montfort J."/>
            <person name="Bouchez O."/>
            <person name="Roques C."/>
            <person name="Iampietro C."/>
            <person name="Lluch J."/>
            <person name="Castinel A."/>
            <person name="Donnadieu C."/>
            <person name="Desvignes T."/>
            <person name="Floi Bucao C."/>
            <person name="Jouanno E."/>
            <person name="Wen M."/>
            <person name="Mejri S."/>
            <person name="Dirks R."/>
            <person name="Jansen H."/>
            <person name="Henkel C."/>
            <person name="Chen W.J."/>
            <person name="Zahm M."/>
            <person name="Cabau C."/>
            <person name="Klopp C."/>
            <person name="Thompson A.W."/>
            <person name="Robinson-Rechavi M."/>
            <person name="Braasch I."/>
            <person name="Lecointre G."/>
            <person name="Bobe J."/>
            <person name="Postlethwait J.H."/>
            <person name="Berthelot C."/>
            <person name="Roest Crollius H."/>
            <person name="Guiguen Y."/>
        </authorList>
    </citation>
    <scope>NUCLEOTIDE SEQUENCE</scope>
    <source>
        <strain evidence="1">NC1722</strain>
    </source>
</reference>
<protein>
    <submittedName>
        <fullName evidence="1">Uncharacterized protein</fullName>
    </submittedName>
</protein>
<comment type="caution">
    <text evidence="1">The sequence shown here is derived from an EMBL/GenBank/DDBJ whole genome shotgun (WGS) entry which is preliminary data.</text>
</comment>